<evidence type="ECO:0000313" key="1">
    <source>
        <dbReference type="EMBL" id="AZQ71393.1"/>
    </source>
</evidence>
<dbReference type="EMBL" id="CP034587">
    <property type="protein sequence ID" value="AZQ71393.1"/>
    <property type="molecule type" value="Genomic_DNA"/>
</dbReference>
<accession>A0A3Q9FV56</accession>
<organism evidence="1 2">
    <name type="scientific">Streptomyces luteoverticillatus</name>
    <name type="common">Streptoverticillium luteoverticillatus</name>
    <dbReference type="NCBI Taxonomy" id="66425"/>
    <lineage>
        <taxon>Bacteria</taxon>
        <taxon>Bacillati</taxon>
        <taxon>Actinomycetota</taxon>
        <taxon>Actinomycetes</taxon>
        <taxon>Kitasatosporales</taxon>
        <taxon>Streptomycetaceae</taxon>
        <taxon>Streptomyces</taxon>
    </lineage>
</organism>
<protein>
    <recommendedName>
        <fullName evidence="3">Fe2OG dioxygenase domain-containing protein</fullName>
    </recommendedName>
</protein>
<keyword evidence="2" id="KW-1185">Reference proteome</keyword>
<evidence type="ECO:0008006" key="3">
    <source>
        <dbReference type="Google" id="ProtNLM"/>
    </source>
</evidence>
<dbReference type="RefSeq" id="WP_126913949.1">
    <property type="nucleotide sequence ID" value="NZ_CP034587.1"/>
</dbReference>
<evidence type="ECO:0000313" key="2">
    <source>
        <dbReference type="Proteomes" id="UP000267900"/>
    </source>
</evidence>
<dbReference type="OrthoDB" id="4107102at2"/>
<gene>
    <name evidence="1" type="ORF">EKH77_09400</name>
</gene>
<dbReference type="Proteomes" id="UP000267900">
    <property type="component" value="Chromosome"/>
</dbReference>
<dbReference type="Gene3D" id="2.60.120.620">
    <property type="entry name" value="q2cbj1_9rhob like domain"/>
    <property type="match status" value="1"/>
</dbReference>
<reference evidence="1 2" key="1">
    <citation type="submission" date="2018-12" db="EMBL/GenBank/DDBJ databases">
        <title>The whole draft genome of Streptomyce luteoverticillatus CGMCC 15060.</title>
        <authorList>
            <person name="Feng Z."/>
            <person name="Chen G."/>
            <person name="Zhang J."/>
            <person name="Zhu H."/>
            <person name="Yu X."/>
            <person name="Zhang W."/>
            <person name="Zhang X."/>
        </authorList>
    </citation>
    <scope>NUCLEOTIDE SEQUENCE [LARGE SCALE GENOMIC DNA]</scope>
    <source>
        <strain evidence="1 2">CGMCC 15060</strain>
    </source>
</reference>
<proteinExistence type="predicted"/>
<sequence>MIHMTETLAVQTVEGFLTPDETAELTKLLDEHLVATGWRPARPSDGLVAPGEVQEILAAGVERALPAIRRVFPSVATATPWDYHDLGPGDSIEPHLHGVDEPNRRRQRVARVAFHLQEADQDGAFYVETASSEALWTDRTAGSGSAFTPGTRFAREISHHGGPEAAAVLAQVPRTRWTSAPPARTAVVYGAQLVHGVETVRAGRLRKLITNLLSDG</sequence>
<dbReference type="AlphaFoldDB" id="A0A3Q9FV56"/>
<name>A0A3Q9FV56_STRLT</name>